<evidence type="ECO:0000256" key="3">
    <source>
        <dbReference type="ARBA" id="ARBA00022989"/>
    </source>
</evidence>
<evidence type="ECO:0000256" key="5">
    <source>
        <dbReference type="SAM" id="Phobius"/>
    </source>
</evidence>
<dbReference type="EMBL" id="PNJD01000269">
    <property type="protein sequence ID" value="PMP96503.1"/>
    <property type="molecule type" value="Genomic_DNA"/>
</dbReference>
<evidence type="ECO:0000313" key="7">
    <source>
        <dbReference type="Proteomes" id="UP000235619"/>
    </source>
</evidence>
<dbReference type="Gene3D" id="1.20.120.1630">
    <property type="match status" value="1"/>
</dbReference>
<keyword evidence="4 5" id="KW-0472">Membrane</keyword>
<dbReference type="AlphaFoldDB" id="A0A2N7QD59"/>
<evidence type="ECO:0000256" key="1">
    <source>
        <dbReference type="ARBA" id="ARBA00004127"/>
    </source>
</evidence>
<comment type="subcellular location">
    <subcellularLocation>
        <location evidence="1">Endomembrane system</location>
        <topology evidence="1">Multi-pass membrane protein</topology>
    </subcellularLocation>
</comment>
<sequence length="180" mass="21472">MVKFLAKDIILFFWMKINKNLALLIWFIYLIFIFFLIPLFCKKFETLLIPQIILPNYVKLLGIVFIIFGFILGFWCFVVLWKQGEGTPSFLYPPKKLVTTGPYKYSRNPMTVGAWLIFIGESIFLQSPLLFMFFLFVVIPVSIIWIIKYEEPFLEKNLKNTYREYKNIVKKRFISKTNGY</sequence>
<protein>
    <recommendedName>
        <fullName evidence="8">Isoprenylcysteine carboxylmethyltransferase family protein</fullName>
    </recommendedName>
</protein>
<evidence type="ECO:0008006" key="8">
    <source>
        <dbReference type="Google" id="ProtNLM"/>
    </source>
</evidence>
<gene>
    <name evidence="6" type="ORF">C0169_04505</name>
</gene>
<proteinExistence type="predicted"/>
<feature type="transmembrane region" description="Helical" evidence="5">
    <location>
        <begin position="60"/>
        <end position="81"/>
    </location>
</feature>
<keyword evidence="3 5" id="KW-1133">Transmembrane helix</keyword>
<feature type="transmembrane region" description="Helical" evidence="5">
    <location>
        <begin position="129"/>
        <end position="147"/>
    </location>
</feature>
<dbReference type="Proteomes" id="UP000235619">
    <property type="component" value="Unassembled WGS sequence"/>
</dbReference>
<evidence type="ECO:0000313" key="6">
    <source>
        <dbReference type="EMBL" id="PMP96503.1"/>
    </source>
</evidence>
<name>A0A2N7QD59_9BACT</name>
<dbReference type="Pfam" id="PF04191">
    <property type="entry name" value="PEMT"/>
    <property type="match status" value="1"/>
</dbReference>
<accession>A0A2N7QD59</accession>
<reference evidence="6 7" key="1">
    <citation type="submission" date="2018-01" db="EMBL/GenBank/DDBJ databases">
        <title>Metagenomic assembled genomes from two thermal pools in the Uzon Caldera, Kamchatka, Russia.</title>
        <authorList>
            <person name="Wilkins L."/>
            <person name="Ettinger C."/>
        </authorList>
    </citation>
    <scope>NUCLEOTIDE SEQUENCE [LARGE SCALE GENOMIC DNA]</scope>
    <source>
        <strain evidence="6">ARK-04</strain>
    </source>
</reference>
<dbReference type="InterPro" id="IPR052527">
    <property type="entry name" value="Metal_cation-efflux_comp"/>
</dbReference>
<feature type="transmembrane region" description="Helical" evidence="5">
    <location>
        <begin position="21"/>
        <end position="40"/>
    </location>
</feature>
<evidence type="ECO:0000256" key="4">
    <source>
        <dbReference type="ARBA" id="ARBA00023136"/>
    </source>
</evidence>
<dbReference type="PANTHER" id="PTHR43847:SF1">
    <property type="entry name" value="BLL3993 PROTEIN"/>
    <property type="match status" value="1"/>
</dbReference>
<comment type="caution">
    <text evidence="6">The sequence shown here is derived from an EMBL/GenBank/DDBJ whole genome shotgun (WGS) entry which is preliminary data.</text>
</comment>
<evidence type="ECO:0000256" key="2">
    <source>
        <dbReference type="ARBA" id="ARBA00022692"/>
    </source>
</evidence>
<dbReference type="GO" id="GO:0012505">
    <property type="term" value="C:endomembrane system"/>
    <property type="evidence" value="ECO:0007669"/>
    <property type="project" value="UniProtKB-SubCell"/>
</dbReference>
<dbReference type="InterPro" id="IPR007318">
    <property type="entry name" value="Phopholipid_MeTrfase"/>
</dbReference>
<dbReference type="PANTHER" id="PTHR43847">
    <property type="entry name" value="BLL3993 PROTEIN"/>
    <property type="match status" value="1"/>
</dbReference>
<organism evidence="6 7">
    <name type="scientific">Thermodesulfobacterium geofontis</name>
    <dbReference type="NCBI Taxonomy" id="1295609"/>
    <lineage>
        <taxon>Bacteria</taxon>
        <taxon>Pseudomonadati</taxon>
        <taxon>Thermodesulfobacteriota</taxon>
        <taxon>Thermodesulfobacteria</taxon>
        <taxon>Thermodesulfobacteriales</taxon>
        <taxon>Thermodesulfobacteriaceae</taxon>
        <taxon>Thermodesulfobacterium</taxon>
    </lineage>
</organism>
<keyword evidence="2 5" id="KW-0812">Transmembrane</keyword>